<accession>A0A7K3LPM0</accession>
<keyword evidence="1" id="KW-0812">Transmembrane</keyword>
<gene>
    <name evidence="3" type="ORF">GYA93_11450</name>
</gene>
<dbReference type="RefSeq" id="WP_059036550.1">
    <property type="nucleotide sequence ID" value="NZ_JAADZU010000032.1"/>
</dbReference>
<dbReference type="Pfam" id="PF13559">
    <property type="entry name" value="DUF4129"/>
    <property type="match status" value="1"/>
</dbReference>
<keyword evidence="1" id="KW-0472">Membrane</keyword>
<reference evidence="3 4" key="1">
    <citation type="submission" date="2020-01" db="EMBL/GenBank/DDBJ databases">
        <title>Investigation of new actinobacteria for the biodesulphurisation of diesel fuel.</title>
        <authorList>
            <person name="Athi Narayanan S.M."/>
        </authorList>
    </citation>
    <scope>NUCLEOTIDE SEQUENCE [LARGE SCALE GENOMIC DNA]</scope>
    <source>
        <strain evidence="3 4">213E</strain>
    </source>
</reference>
<sequence length="228" mass="24766">MSFAYSVLAEGLSPSNDEARQWVRDELSSSNYQPDQPSWLDRLSDSLSRWFGERAFEAIFGDNTWSIVFAVVIGVLALALIGYSLRFVRRRRKAPSAVDIEPVLGTESLSAKAFRARAEQLLAAGDFDGCVRDAMRALTRRSAERSLLTDAPSLTAHEVAVRLRGPFPGHVHELLTAASLFDSVAYGGRHATEAQARSVLDLDTALKSTRPAGTGTDAGLDVGFAVPR</sequence>
<keyword evidence="4" id="KW-1185">Reference proteome</keyword>
<dbReference type="AlphaFoldDB" id="A0A7K3LPM0"/>
<evidence type="ECO:0000259" key="2">
    <source>
        <dbReference type="Pfam" id="PF13559"/>
    </source>
</evidence>
<keyword evidence="1" id="KW-1133">Transmembrane helix</keyword>
<evidence type="ECO:0000256" key="1">
    <source>
        <dbReference type="SAM" id="Phobius"/>
    </source>
</evidence>
<proteinExistence type="predicted"/>
<evidence type="ECO:0000313" key="3">
    <source>
        <dbReference type="EMBL" id="NDK90192.1"/>
    </source>
</evidence>
<organism evidence="3 4">
    <name type="scientific">Gordonia desulfuricans</name>
    <dbReference type="NCBI Taxonomy" id="89051"/>
    <lineage>
        <taxon>Bacteria</taxon>
        <taxon>Bacillati</taxon>
        <taxon>Actinomycetota</taxon>
        <taxon>Actinomycetes</taxon>
        <taxon>Mycobacteriales</taxon>
        <taxon>Gordoniaceae</taxon>
        <taxon>Gordonia</taxon>
    </lineage>
</organism>
<feature type="transmembrane region" description="Helical" evidence="1">
    <location>
        <begin position="65"/>
        <end position="85"/>
    </location>
</feature>
<evidence type="ECO:0000313" key="4">
    <source>
        <dbReference type="Proteomes" id="UP000466307"/>
    </source>
</evidence>
<protein>
    <submittedName>
        <fullName evidence="3">DUF4129 domain-containing protein</fullName>
    </submittedName>
</protein>
<dbReference type="EMBL" id="JAADZU010000032">
    <property type="protein sequence ID" value="NDK90192.1"/>
    <property type="molecule type" value="Genomic_DNA"/>
</dbReference>
<name>A0A7K3LPM0_9ACTN</name>
<dbReference type="InterPro" id="IPR025403">
    <property type="entry name" value="TgpA-like_C"/>
</dbReference>
<comment type="caution">
    <text evidence="3">The sequence shown here is derived from an EMBL/GenBank/DDBJ whole genome shotgun (WGS) entry which is preliminary data.</text>
</comment>
<dbReference type="Proteomes" id="UP000466307">
    <property type="component" value="Unassembled WGS sequence"/>
</dbReference>
<feature type="domain" description="Protein-glutamine gamma-glutamyltransferase-like C-terminal" evidence="2">
    <location>
        <begin position="134"/>
        <end position="202"/>
    </location>
</feature>